<reference evidence="1" key="1">
    <citation type="journal article" date="2014" name="Front. Microbiol.">
        <title>High frequency of phylogenetically diverse reductive dehalogenase-homologous genes in deep subseafloor sedimentary metagenomes.</title>
        <authorList>
            <person name="Kawai M."/>
            <person name="Futagami T."/>
            <person name="Toyoda A."/>
            <person name="Takaki Y."/>
            <person name="Nishi S."/>
            <person name="Hori S."/>
            <person name="Arai W."/>
            <person name="Tsubouchi T."/>
            <person name="Morono Y."/>
            <person name="Uchiyama I."/>
            <person name="Ito T."/>
            <person name="Fujiyama A."/>
            <person name="Inagaki F."/>
            <person name="Takami H."/>
        </authorList>
    </citation>
    <scope>NUCLEOTIDE SEQUENCE</scope>
    <source>
        <strain evidence="1">Expedition CK06-06</strain>
    </source>
</reference>
<name>X0WAF4_9ZZZZ</name>
<protein>
    <submittedName>
        <fullName evidence="1">Uncharacterized protein</fullName>
    </submittedName>
</protein>
<dbReference type="SUPFAM" id="SSF51445">
    <property type="entry name" value="(Trans)glycosidases"/>
    <property type="match status" value="1"/>
</dbReference>
<accession>X0WAF4</accession>
<dbReference type="InterPro" id="IPR017853">
    <property type="entry name" value="GH"/>
</dbReference>
<comment type="caution">
    <text evidence="1">The sequence shown here is derived from an EMBL/GenBank/DDBJ whole genome shotgun (WGS) entry which is preliminary data.</text>
</comment>
<evidence type="ECO:0000313" key="1">
    <source>
        <dbReference type="EMBL" id="GAG09641.1"/>
    </source>
</evidence>
<gene>
    <name evidence="1" type="ORF">S01H1_40893</name>
</gene>
<dbReference type="AlphaFoldDB" id="X0WAF4"/>
<dbReference type="EMBL" id="BARS01025911">
    <property type="protein sequence ID" value="GAG09641.1"/>
    <property type="molecule type" value="Genomic_DNA"/>
</dbReference>
<sequence length="106" mass="12549">TRRSLDVLHRFGFLGAMLWCYGDYAEPLWTEPPLDEATWERWFGLWRVDGSPKPAVTEVTSFEHIGRVSPQQGFPWINIDRKEFYTRPYEHLCRLYLQFCEHIGGA</sequence>
<organism evidence="1">
    <name type="scientific">marine sediment metagenome</name>
    <dbReference type="NCBI Taxonomy" id="412755"/>
    <lineage>
        <taxon>unclassified sequences</taxon>
        <taxon>metagenomes</taxon>
        <taxon>ecological metagenomes</taxon>
    </lineage>
</organism>
<proteinExistence type="predicted"/>
<feature type="non-terminal residue" evidence="1">
    <location>
        <position position="1"/>
    </location>
</feature>